<dbReference type="PANTHER" id="PTHR13236:SF0">
    <property type="entry name" value="CYTOPLASMIC DYNEIN 2 LIGHT INTERMEDIATE CHAIN 1"/>
    <property type="match status" value="1"/>
</dbReference>
<protein>
    <recommendedName>
        <fullName evidence="5">Cytoplasmic dynein 2 light intermediate chain 1</fullName>
    </recommendedName>
</protein>
<dbReference type="InterPro" id="IPR022780">
    <property type="entry name" value="Dynein_light_int_chain"/>
</dbReference>
<reference evidence="16" key="1">
    <citation type="submission" date="2022-06" db="EMBL/GenBank/DDBJ databases">
        <authorList>
            <person name="Berger JAMES D."/>
            <person name="Berger JAMES D."/>
        </authorList>
    </citation>
    <scope>NUCLEOTIDE SEQUENCE [LARGE SCALE GENOMIC DNA]</scope>
</reference>
<dbReference type="WBParaSite" id="TREG1_62220.2">
    <property type="protein sequence ID" value="TREG1_62220.2"/>
    <property type="gene ID" value="TREG1_62220"/>
</dbReference>
<comment type="subcellular location">
    <subcellularLocation>
        <location evidence="3">Cytoplasm</location>
        <location evidence="3">Cytoskeleton</location>
        <location evidence="3">Cilium axoneme</location>
    </subcellularLocation>
    <subcellularLocation>
        <location evidence="1">Cytoplasm</location>
        <location evidence="1">Cytoskeleton</location>
        <location evidence="1">Cilium basal body</location>
    </subcellularLocation>
    <subcellularLocation>
        <location evidence="2">Cytoplasm</location>
        <location evidence="2">Cytoskeleton</location>
        <location evidence="2">Microtubule organizing center</location>
        <location evidence="2">Centrosome</location>
    </subcellularLocation>
</comment>
<dbReference type="GO" id="GO:0005930">
    <property type="term" value="C:axoneme"/>
    <property type="evidence" value="ECO:0007669"/>
    <property type="project" value="UniProtKB-SubCell"/>
</dbReference>
<name>A0AA85K512_TRIRE</name>
<organism evidence="16 17">
    <name type="scientific">Trichobilharzia regenti</name>
    <name type="common">Nasal bird schistosome</name>
    <dbReference type="NCBI Taxonomy" id="157069"/>
    <lineage>
        <taxon>Eukaryota</taxon>
        <taxon>Metazoa</taxon>
        <taxon>Spiralia</taxon>
        <taxon>Lophotrochozoa</taxon>
        <taxon>Platyhelminthes</taxon>
        <taxon>Trematoda</taxon>
        <taxon>Digenea</taxon>
        <taxon>Strigeidida</taxon>
        <taxon>Schistosomatoidea</taxon>
        <taxon>Schistosomatidae</taxon>
        <taxon>Trichobilharzia</taxon>
    </lineage>
</organism>
<dbReference type="Gene3D" id="3.40.50.300">
    <property type="entry name" value="P-loop containing nucleotide triphosphate hydrolases"/>
    <property type="match status" value="1"/>
</dbReference>
<keyword evidence="6" id="KW-0217">Developmental protein</keyword>
<dbReference type="GO" id="GO:0005868">
    <property type="term" value="C:cytoplasmic dynein complex"/>
    <property type="evidence" value="ECO:0007669"/>
    <property type="project" value="InterPro"/>
</dbReference>
<evidence type="ECO:0000313" key="16">
    <source>
        <dbReference type="Proteomes" id="UP000050795"/>
    </source>
</evidence>
<keyword evidence="14" id="KW-0966">Cell projection</keyword>
<dbReference type="GO" id="GO:0035735">
    <property type="term" value="P:intraciliary transport involved in cilium assembly"/>
    <property type="evidence" value="ECO:0007669"/>
    <property type="project" value="InterPro"/>
</dbReference>
<evidence type="ECO:0000256" key="2">
    <source>
        <dbReference type="ARBA" id="ARBA00004300"/>
    </source>
</evidence>
<evidence type="ECO:0000256" key="10">
    <source>
        <dbReference type="ARBA" id="ARBA00023017"/>
    </source>
</evidence>
<dbReference type="InterPro" id="IPR027417">
    <property type="entry name" value="P-loop_NTPase"/>
</dbReference>
<evidence type="ECO:0000256" key="5">
    <source>
        <dbReference type="ARBA" id="ARBA00018863"/>
    </source>
</evidence>
<evidence type="ECO:0000256" key="7">
    <source>
        <dbReference type="ARBA" id="ARBA00022490"/>
    </source>
</evidence>
<evidence type="ECO:0000256" key="14">
    <source>
        <dbReference type="ARBA" id="ARBA00023273"/>
    </source>
</evidence>
<keyword evidence="10" id="KW-0243">Dynein</keyword>
<keyword evidence="12" id="KW-0505">Motor protein</keyword>
<dbReference type="SUPFAM" id="SSF52540">
    <property type="entry name" value="P-loop containing nucleoside triphosphate hydrolases"/>
    <property type="match status" value="1"/>
</dbReference>
<evidence type="ECO:0000256" key="12">
    <source>
        <dbReference type="ARBA" id="ARBA00023175"/>
    </source>
</evidence>
<dbReference type="GO" id="GO:0045504">
    <property type="term" value="F:dynein heavy chain binding"/>
    <property type="evidence" value="ECO:0007669"/>
    <property type="project" value="TreeGrafter"/>
</dbReference>
<evidence type="ECO:0000256" key="9">
    <source>
        <dbReference type="ARBA" id="ARBA00022794"/>
    </source>
</evidence>
<reference evidence="17 18" key="2">
    <citation type="submission" date="2023-11" db="UniProtKB">
        <authorList>
            <consortium name="WormBaseParasite"/>
        </authorList>
    </citation>
    <scope>IDENTIFICATION</scope>
</reference>
<keyword evidence="15" id="KW-0175">Coiled coil</keyword>
<evidence type="ECO:0000256" key="4">
    <source>
        <dbReference type="ARBA" id="ARBA00006831"/>
    </source>
</evidence>
<dbReference type="WBParaSite" id="TREG1_62220.1">
    <property type="protein sequence ID" value="TREG1_62220.1"/>
    <property type="gene ID" value="TREG1_62220"/>
</dbReference>
<evidence type="ECO:0000256" key="8">
    <source>
        <dbReference type="ARBA" id="ARBA00022701"/>
    </source>
</evidence>
<evidence type="ECO:0000256" key="3">
    <source>
        <dbReference type="ARBA" id="ARBA00004430"/>
    </source>
</evidence>
<dbReference type="GO" id="GO:0005813">
    <property type="term" value="C:centrosome"/>
    <property type="evidence" value="ECO:0007669"/>
    <property type="project" value="UniProtKB-SubCell"/>
</dbReference>
<dbReference type="Pfam" id="PF05783">
    <property type="entry name" value="DLIC"/>
    <property type="match status" value="1"/>
</dbReference>
<dbReference type="GO" id="GO:0036064">
    <property type="term" value="C:ciliary basal body"/>
    <property type="evidence" value="ECO:0007669"/>
    <property type="project" value="TreeGrafter"/>
</dbReference>
<feature type="coiled-coil region" evidence="15">
    <location>
        <begin position="324"/>
        <end position="352"/>
    </location>
</feature>
<dbReference type="GO" id="GO:0005874">
    <property type="term" value="C:microtubule"/>
    <property type="evidence" value="ECO:0007669"/>
    <property type="project" value="UniProtKB-KW"/>
</dbReference>
<evidence type="ECO:0000313" key="18">
    <source>
        <dbReference type="WBParaSite" id="TREG1_62220.2"/>
    </source>
</evidence>
<dbReference type="PANTHER" id="PTHR13236">
    <property type="entry name" value="DYNEIN 2 LIGHT INTERMEDIATE CHAIN, ISOFORM 2"/>
    <property type="match status" value="1"/>
</dbReference>
<keyword evidence="16" id="KW-1185">Reference proteome</keyword>
<evidence type="ECO:0000256" key="6">
    <source>
        <dbReference type="ARBA" id="ARBA00022473"/>
    </source>
</evidence>
<keyword evidence="9" id="KW-0970">Cilium biogenesis/degradation</keyword>
<evidence type="ECO:0000256" key="15">
    <source>
        <dbReference type="SAM" id="Coils"/>
    </source>
</evidence>
<proteinExistence type="inferred from homology"/>
<dbReference type="AlphaFoldDB" id="A0AA85K512"/>
<accession>A0AA85K512</accession>
<evidence type="ECO:0000256" key="11">
    <source>
        <dbReference type="ARBA" id="ARBA00023069"/>
    </source>
</evidence>
<evidence type="ECO:0000313" key="17">
    <source>
        <dbReference type="WBParaSite" id="TREG1_62220.1"/>
    </source>
</evidence>
<comment type="similarity">
    <text evidence="4">Belongs to the dynein light intermediate chain family.</text>
</comment>
<dbReference type="Proteomes" id="UP000050795">
    <property type="component" value="Unassembled WGS sequence"/>
</dbReference>
<sequence length="361" mass="41082">MTQSVWDIAVQQNKSKPAQGNVETTIIFAGNRQSGKSTIINRFLEKDETPKPTLALDYTFGRKGAGNYMTRAVSHIWELGGGSKLSDLIDVLITPNNILNLHLILVVDLSKPTELWDTMDNLLRSASSRVEKIFSRLRQKNVTHIQNTLNENLRKRISSTHPDVELLNPFPLPLTFLGTKYDIFREFSSEQQNLISKTIRFLSHYYGASLYFTSIREDELLKKTRILLNHIAFGGKITFNEQMKTGKPLAIPVSMDSFSNIGVPPSSDMEIKCLTVKSPLEMWKTVFCNKFPQKLETTSLRHTKQETTGVFNPSKDPQYAESLIDTARKAKDNELEEKRRQAERKMYNLLQQVTSEGLLIA</sequence>
<keyword evidence="13" id="KW-0206">Cytoskeleton</keyword>
<keyword evidence="7" id="KW-0963">Cytoplasm</keyword>
<dbReference type="InterPro" id="IPR040045">
    <property type="entry name" value="DYNC2LI1"/>
</dbReference>
<keyword evidence="8" id="KW-0493">Microtubule</keyword>
<dbReference type="GO" id="GO:0035721">
    <property type="term" value="P:intraciliary retrograde transport"/>
    <property type="evidence" value="ECO:0007669"/>
    <property type="project" value="InterPro"/>
</dbReference>
<keyword evidence="11" id="KW-0969">Cilium</keyword>
<evidence type="ECO:0000256" key="1">
    <source>
        <dbReference type="ARBA" id="ARBA00004120"/>
    </source>
</evidence>
<evidence type="ECO:0000256" key="13">
    <source>
        <dbReference type="ARBA" id="ARBA00023212"/>
    </source>
</evidence>